<evidence type="ECO:0000313" key="2">
    <source>
        <dbReference type="EMBL" id="KAK3234487.1"/>
    </source>
</evidence>
<protein>
    <submittedName>
        <fullName evidence="2">Uncharacterized protein</fullName>
    </submittedName>
</protein>
<feature type="transmembrane region" description="Helical" evidence="1">
    <location>
        <begin position="456"/>
        <end position="476"/>
    </location>
</feature>
<sequence>MGLERDEKAILTGAALIAVFSLGVGALCLHLGDAWGKKASSGTRRNFWSGPISLLFGGTSTAEMAHGWVKWSLPILVAGCVATFIKGQVLMSWGFKYKVEMTGFEYKESFEYNIDTSVSALWLYDNEVFAVLLAALSLLWPHIKLLYALVLYYLPLNVTYKSRVSLYLWLDTLGRWNHLDIIVVNFMLSTVDLNSGFFEAYAYTLDGSYVYCMAVIMSQGIGHLVIEETRVAMRNAEAQEEGALEDDEKVAFLRDKEGTVGHTPYGSVPAVPKKSIQDAPEDDRSWALCEVAPTIFPRAALYVPAMQLISFTLYITALALTSYITFYTLPLDLEYDDLALTISETSTKCMNSHADKWYDRVGVIFIGLLVLCFTTIVPAVRMLCQAWQWFGRLSPKQRCTLDHVVEVATLWSALDVSLFAGFLVALGVKDLTKDIIECPWTEDPCFYIEMDLENGFMVGLAAVLMGYIVNITMAHIDKTIQAQKTYQISLNEKSPLISLNDLNAVGVMA</sequence>
<comment type="caution">
    <text evidence="2">The sequence shown here is derived from an EMBL/GenBank/DDBJ whole genome shotgun (WGS) entry which is preliminary data.</text>
</comment>
<keyword evidence="3" id="KW-1185">Reference proteome</keyword>
<dbReference type="Proteomes" id="UP001190700">
    <property type="component" value="Unassembled WGS sequence"/>
</dbReference>
<evidence type="ECO:0000313" key="3">
    <source>
        <dbReference type="Proteomes" id="UP001190700"/>
    </source>
</evidence>
<reference evidence="2 3" key="1">
    <citation type="journal article" date="2015" name="Genome Biol. Evol.">
        <title>Comparative Genomics of a Bacterivorous Green Alga Reveals Evolutionary Causalities and Consequences of Phago-Mixotrophic Mode of Nutrition.</title>
        <authorList>
            <person name="Burns J.A."/>
            <person name="Paasch A."/>
            <person name="Narechania A."/>
            <person name="Kim E."/>
        </authorList>
    </citation>
    <scope>NUCLEOTIDE SEQUENCE [LARGE SCALE GENOMIC DNA]</scope>
    <source>
        <strain evidence="2 3">PLY_AMNH</strain>
    </source>
</reference>
<dbReference type="PANTHER" id="PTHR34730:SF1">
    <property type="entry name" value="PARAQUAT-INDUCIBLE PROTEIN A"/>
    <property type="match status" value="1"/>
</dbReference>
<feature type="transmembrane region" description="Helical" evidence="1">
    <location>
        <begin position="208"/>
        <end position="226"/>
    </location>
</feature>
<gene>
    <name evidence="2" type="ORF">CYMTET_55259</name>
</gene>
<dbReference type="InterPro" id="IPR007498">
    <property type="entry name" value="PqiA-like"/>
</dbReference>
<keyword evidence="1" id="KW-1133">Transmembrane helix</keyword>
<dbReference type="PANTHER" id="PTHR34730">
    <property type="entry name" value="UNNAMED PRODUCT"/>
    <property type="match status" value="1"/>
</dbReference>
<dbReference type="Pfam" id="PF04403">
    <property type="entry name" value="PqiA"/>
    <property type="match status" value="1"/>
</dbReference>
<organism evidence="2 3">
    <name type="scientific">Cymbomonas tetramitiformis</name>
    <dbReference type="NCBI Taxonomy" id="36881"/>
    <lineage>
        <taxon>Eukaryota</taxon>
        <taxon>Viridiplantae</taxon>
        <taxon>Chlorophyta</taxon>
        <taxon>Pyramimonadophyceae</taxon>
        <taxon>Pyramimonadales</taxon>
        <taxon>Pyramimonadaceae</taxon>
        <taxon>Cymbomonas</taxon>
    </lineage>
</organism>
<evidence type="ECO:0000256" key="1">
    <source>
        <dbReference type="SAM" id="Phobius"/>
    </source>
</evidence>
<name>A0AAE0ENS3_9CHLO</name>
<keyword evidence="1" id="KW-0472">Membrane</keyword>
<dbReference type="AlphaFoldDB" id="A0AAE0ENS3"/>
<feature type="transmembrane region" description="Helical" evidence="1">
    <location>
        <begin position="404"/>
        <end position="426"/>
    </location>
</feature>
<accession>A0AAE0ENS3</accession>
<proteinExistence type="predicted"/>
<feature type="transmembrane region" description="Helical" evidence="1">
    <location>
        <begin position="76"/>
        <end position="95"/>
    </location>
</feature>
<feature type="transmembrane region" description="Helical" evidence="1">
    <location>
        <begin position="9"/>
        <end position="32"/>
    </location>
</feature>
<dbReference type="EMBL" id="LGRX02035486">
    <property type="protein sequence ID" value="KAK3234487.1"/>
    <property type="molecule type" value="Genomic_DNA"/>
</dbReference>
<feature type="transmembrane region" description="Helical" evidence="1">
    <location>
        <begin position="361"/>
        <end position="383"/>
    </location>
</feature>
<keyword evidence="1" id="KW-0812">Transmembrane</keyword>
<feature type="transmembrane region" description="Helical" evidence="1">
    <location>
        <begin position="128"/>
        <end position="154"/>
    </location>
</feature>
<feature type="transmembrane region" description="Helical" evidence="1">
    <location>
        <begin position="308"/>
        <end position="329"/>
    </location>
</feature>